<dbReference type="RefSeq" id="WP_073016645.1">
    <property type="nucleotide sequence ID" value="NZ_FQXU01000003.1"/>
</dbReference>
<dbReference type="InterPro" id="IPR000835">
    <property type="entry name" value="HTH_MarR-typ"/>
</dbReference>
<protein>
    <submittedName>
        <fullName evidence="5">DNA-binding transcriptional regulator, MarR family</fullName>
    </submittedName>
</protein>
<dbReference type="Proteomes" id="UP000184241">
    <property type="component" value="Unassembled WGS sequence"/>
</dbReference>
<evidence type="ECO:0000256" key="2">
    <source>
        <dbReference type="ARBA" id="ARBA00023125"/>
    </source>
</evidence>
<dbReference type="EMBL" id="FQXU01000003">
    <property type="protein sequence ID" value="SHH66744.1"/>
    <property type="molecule type" value="Genomic_DNA"/>
</dbReference>
<evidence type="ECO:0000256" key="3">
    <source>
        <dbReference type="ARBA" id="ARBA00023163"/>
    </source>
</evidence>
<dbReference type="Gene3D" id="1.10.10.10">
    <property type="entry name" value="Winged helix-like DNA-binding domain superfamily/Winged helix DNA-binding domain"/>
    <property type="match status" value="1"/>
</dbReference>
<organism evidence="5 6">
    <name type="scientific">Clostridium intestinale DSM 6191</name>
    <dbReference type="NCBI Taxonomy" id="1121320"/>
    <lineage>
        <taxon>Bacteria</taxon>
        <taxon>Bacillati</taxon>
        <taxon>Bacillota</taxon>
        <taxon>Clostridia</taxon>
        <taxon>Eubacteriales</taxon>
        <taxon>Clostridiaceae</taxon>
        <taxon>Clostridium</taxon>
    </lineage>
</organism>
<keyword evidence="3" id="KW-0804">Transcription</keyword>
<proteinExistence type="predicted"/>
<sequence>MDKKCIMGKINMISETFDKFMIKKIKAEGLPILQNHITLFHILPEDGSKLLFNEVVSMWKISKSSLSDIINKYENQGLINKCECHEDRRSIHISLTEDAMPIKTRILELEEEFRNVLLEDFTQEEKVVFEDNINSALNNIKKML</sequence>
<dbReference type="PROSITE" id="PS50995">
    <property type="entry name" value="HTH_MARR_2"/>
    <property type="match status" value="1"/>
</dbReference>
<evidence type="ECO:0000313" key="5">
    <source>
        <dbReference type="EMBL" id="SHH66744.1"/>
    </source>
</evidence>
<dbReference type="GO" id="GO:0003700">
    <property type="term" value="F:DNA-binding transcription factor activity"/>
    <property type="evidence" value="ECO:0007669"/>
    <property type="project" value="InterPro"/>
</dbReference>
<dbReference type="AlphaFoldDB" id="A0A1M5UUW7"/>
<evidence type="ECO:0000259" key="4">
    <source>
        <dbReference type="PROSITE" id="PS50995"/>
    </source>
</evidence>
<evidence type="ECO:0000313" key="6">
    <source>
        <dbReference type="Proteomes" id="UP000184241"/>
    </source>
</evidence>
<accession>A0A1M5UUW7</accession>
<keyword evidence="1" id="KW-0805">Transcription regulation</keyword>
<dbReference type="Pfam" id="PF12802">
    <property type="entry name" value="MarR_2"/>
    <property type="match status" value="1"/>
</dbReference>
<gene>
    <name evidence="5" type="ORF">SAMN02745941_00651</name>
</gene>
<dbReference type="InterPro" id="IPR036390">
    <property type="entry name" value="WH_DNA-bd_sf"/>
</dbReference>
<dbReference type="PANTHER" id="PTHR42756:SF1">
    <property type="entry name" value="TRANSCRIPTIONAL REPRESSOR OF EMRAB OPERON"/>
    <property type="match status" value="1"/>
</dbReference>
<dbReference type="InterPro" id="IPR036388">
    <property type="entry name" value="WH-like_DNA-bd_sf"/>
</dbReference>
<reference evidence="5 6" key="1">
    <citation type="submission" date="2016-11" db="EMBL/GenBank/DDBJ databases">
        <authorList>
            <person name="Jaros S."/>
            <person name="Januszkiewicz K."/>
            <person name="Wedrychowicz H."/>
        </authorList>
    </citation>
    <scope>NUCLEOTIDE SEQUENCE [LARGE SCALE GENOMIC DNA]</scope>
    <source>
        <strain evidence="5 6">DSM 6191</strain>
    </source>
</reference>
<dbReference type="SUPFAM" id="SSF46785">
    <property type="entry name" value="Winged helix' DNA-binding domain"/>
    <property type="match status" value="1"/>
</dbReference>
<dbReference type="GO" id="GO:0003677">
    <property type="term" value="F:DNA binding"/>
    <property type="evidence" value="ECO:0007669"/>
    <property type="project" value="UniProtKB-KW"/>
</dbReference>
<name>A0A1M5UUW7_9CLOT</name>
<evidence type="ECO:0000256" key="1">
    <source>
        <dbReference type="ARBA" id="ARBA00023015"/>
    </source>
</evidence>
<keyword evidence="2 5" id="KW-0238">DNA-binding</keyword>
<dbReference type="PANTHER" id="PTHR42756">
    <property type="entry name" value="TRANSCRIPTIONAL REGULATOR, MARR"/>
    <property type="match status" value="1"/>
</dbReference>
<feature type="domain" description="HTH marR-type" evidence="4">
    <location>
        <begin position="3"/>
        <end position="144"/>
    </location>
</feature>
<dbReference type="SMART" id="SM00347">
    <property type="entry name" value="HTH_MARR"/>
    <property type="match status" value="1"/>
</dbReference>